<protein>
    <submittedName>
        <fullName evidence="2">CoA-binding protein</fullName>
    </submittedName>
</protein>
<evidence type="ECO:0000313" key="2">
    <source>
        <dbReference type="EMBL" id="RIV26832.1"/>
    </source>
</evidence>
<dbReference type="RefSeq" id="WP_119665689.1">
    <property type="nucleotide sequence ID" value="NZ_QXED01000001.1"/>
</dbReference>
<name>A0A418MHE1_9BACT</name>
<dbReference type="InterPro" id="IPR036291">
    <property type="entry name" value="NAD(P)-bd_dom_sf"/>
</dbReference>
<evidence type="ECO:0000259" key="1">
    <source>
        <dbReference type="Pfam" id="PF13380"/>
    </source>
</evidence>
<dbReference type="Proteomes" id="UP000283523">
    <property type="component" value="Unassembled WGS sequence"/>
</dbReference>
<dbReference type="Pfam" id="PF13380">
    <property type="entry name" value="CoA_binding_2"/>
    <property type="match status" value="1"/>
</dbReference>
<dbReference type="EMBL" id="QXED01000001">
    <property type="protein sequence ID" value="RIV26832.1"/>
    <property type="molecule type" value="Genomic_DNA"/>
</dbReference>
<feature type="domain" description="CoA-binding" evidence="1">
    <location>
        <begin position="2"/>
        <end position="114"/>
    </location>
</feature>
<evidence type="ECO:0000313" key="3">
    <source>
        <dbReference type="Proteomes" id="UP000283523"/>
    </source>
</evidence>
<dbReference type="AlphaFoldDB" id="A0A418MHE1"/>
<organism evidence="2 3">
    <name type="scientific">Fibrisoma montanum</name>
    <dbReference type="NCBI Taxonomy" id="2305895"/>
    <lineage>
        <taxon>Bacteria</taxon>
        <taxon>Pseudomonadati</taxon>
        <taxon>Bacteroidota</taxon>
        <taxon>Cytophagia</taxon>
        <taxon>Cytophagales</taxon>
        <taxon>Spirosomataceae</taxon>
        <taxon>Fibrisoma</taxon>
    </lineage>
</organism>
<gene>
    <name evidence="2" type="ORF">DYU11_00475</name>
</gene>
<dbReference type="Gene3D" id="3.40.50.720">
    <property type="entry name" value="NAD(P)-binding Rossmann-like Domain"/>
    <property type="match status" value="1"/>
</dbReference>
<reference evidence="2 3" key="1">
    <citation type="submission" date="2018-08" db="EMBL/GenBank/DDBJ databases">
        <title>Fibrisoma montanum sp. nov., isolated from Danxia mountain soil.</title>
        <authorList>
            <person name="Huang Y."/>
        </authorList>
    </citation>
    <scope>NUCLEOTIDE SEQUENCE [LARGE SCALE GENOMIC DNA]</scope>
    <source>
        <strain evidence="2 3">HYT19</strain>
    </source>
</reference>
<sequence length="119" mass="13038">MKKTVVIGASENPDRYANRAARSLLGYGHEVELVGLRAGQIQGLPIQTGQPPLNDVDTVTLYVGPRNQQGLGEYLKQLKPRRVIFNPGTENPELEHDLQQAGIEPIEACTLVMLSIGTY</sequence>
<dbReference type="SUPFAM" id="SSF51735">
    <property type="entry name" value="NAD(P)-binding Rossmann-fold domains"/>
    <property type="match status" value="1"/>
</dbReference>
<dbReference type="InterPro" id="IPR003781">
    <property type="entry name" value="CoA-bd"/>
</dbReference>
<keyword evidence="3" id="KW-1185">Reference proteome</keyword>
<dbReference type="OrthoDB" id="708726at2"/>
<proteinExistence type="predicted"/>
<comment type="caution">
    <text evidence="2">The sequence shown here is derived from an EMBL/GenBank/DDBJ whole genome shotgun (WGS) entry which is preliminary data.</text>
</comment>
<accession>A0A418MHE1</accession>